<evidence type="ECO:0000256" key="1">
    <source>
        <dbReference type="SAM" id="Phobius"/>
    </source>
</evidence>
<gene>
    <name evidence="2" type="ORF">EHYA_07516</name>
</gene>
<dbReference type="EMBL" id="BIFH01000035">
    <property type="protein sequence ID" value="GCD99794.1"/>
    <property type="molecule type" value="Genomic_DNA"/>
</dbReference>
<dbReference type="RefSeq" id="WP_126641570.1">
    <property type="nucleotide sequence ID" value="NZ_BIFH01000035.1"/>
</dbReference>
<sequence length="496" mass="52009">MGARTGLRALAGVLLLGVLYVVLALPLLVVAFATGAIVDHGRFFTSGAAVLWGLGVVAVVALLFELTGPRRLPAGLAVDAAAQPVLWELVEDVAADLRVPVPDGIVLTGGAGCELRVVRRPGTLLRRHLVLGGTLPHVMTGRRLRVVIAHALGHSRRRRPPLADRIACHSVDAVVGLADAFAGRGASARMAAGYAALYRRVCAPVVGFEERAADRAAARAYGTEAVVDALTELALVRADWRRFRDELLVPGMAAGCVPRDPIAGFRAFRGERDRAGSEPEAALVTRIERLRARPTDGRGTPAGTDSVGGVPAEPRLLAHVHPYLLATDDDGHLGRHGFAPLDGLVKLSDEAFLEHLLGFGLARRAAALGMSARRAGAEYPITLGGVLGLLVEGRGGELIARHGEDTAEALAALLECAWVESGRGRLRPSRAGTGTVTDHDGVELDLASAAEAALADAAGARALRDRLRAAGVSTYFEPKPPLSIAEGERETVVGHR</sequence>
<reference evidence="2 3" key="1">
    <citation type="submission" date="2018-12" db="EMBL/GenBank/DDBJ databases">
        <title>Draft genome sequence of Embleya hyalina NBRC 13850T.</title>
        <authorList>
            <person name="Komaki H."/>
            <person name="Hosoyama A."/>
            <person name="Kimura A."/>
            <person name="Ichikawa N."/>
            <person name="Tamura T."/>
        </authorList>
    </citation>
    <scope>NUCLEOTIDE SEQUENCE [LARGE SCALE GENOMIC DNA]</scope>
    <source>
        <strain evidence="2 3">NBRC 13850</strain>
    </source>
</reference>
<feature type="transmembrane region" description="Helical" evidence="1">
    <location>
        <begin position="43"/>
        <end position="64"/>
    </location>
</feature>
<organism evidence="2 3">
    <name type="scientific">Embleya hyalina</name>
    <dbReference type="NCBI Taxonomy" id="516124"/>
    <lineage>
        <taxon>Bacteria</taxon>
        <taxon>Bacillati</taxon>
        <taxon>Actinomycetota</taxon>
        <taxon>Actinomycetes</taxon>
        <taxon>Kitasatosporales</taxon>
        <taxon>Streptomycetaceae</taxon>
        <taxon>Embleya</taxon>
    </lineage>
</organism>
<name>A0A401YYT2_9ACTN</name>
<comment type="caution">
    <text evidence="2">The sequence shown here is derived from an EMBL/GenBank/DDBJ whole genome shotgun (WGS) entry which is preliminary data.</text>
</comment>
<protein>
    <submittedName>
        <fullName evidence="2">Zn-dependent protease</fullName>
    </submittedName>
</protein>
<keyword evidence="1" id="KW-0812">Transmembrane</keyword>
<proteinExistence type="predicted"/>
<dbReference type="AlphaFoldDB" id="A0A401YYT2"/>
<keyword evidence="1" id="KW-0472">Membrane</keyword>
<dbReference type="OrthoDB" id="155290at2"/>
<dbReference type="Proteomes" id="UP000286931">
    <property type="component" value="Unassembled WGS sequence"/>
</dbReference>
<dbReference type="GO" id="GO:0006508">
    <property type="term" value="P:proteolysis"/>
    <property type="evidence" value="ECO:0007669"/>
    <property type="project" value="UniProtKB-KW"/>
</dbReference>
<keyword evidence="3" id="KW-1185">Reference proteome</keyword>
<evidence type="ECO:0000313" key="3">
    <source>
        <dbReference type="Proteomes" id="UP000286931"/>
    </source>
</evidence>
<evidence type="ECO:0000313" key="2">
    <source>
        <dbReference type="EMBL" id="GCD99794.1"/>
    </source>
</evidence>
<keyword evidence="2" id="KW-0378">Hydrolase</keyword>
<dbReference type="GO" id="GO:0008233">
    <property type="term" value="F:peptidase activity"/>
    <property type="evidence" value="ECO:0007669"/>
    <property type="project" value="UniProtKB-KW"/>
</dbReference>
<keyword evidence="1" id="KW-1133">Transmembrane helix</keyword>
<keyword evidence="2" id="KW-0645">Protease</keyword>
<accession>A0A401YYT2</accession>
<feature type="transmembrane region" description="Helical" evidence="1">
    <location>
        <begin position="12"/>
        <end position="37"/>
    </location>
</feature>